<dbReference type="AlphaFoldDB" id="A0AAD5UKM4"/>
<organism evidence="2 3">
    <name type="scientific">Boothiomyces macroporosus</name>
    <dbReference type="NCBI Taxonomy" id="261099"/>
    <lineage>
        <taxon>Eukaryota</taxon>
        <taxon>Fungi</taxon>
        <taxon>Fungi incertae sedis</taxon>
        <taxon>Chytridiomycota</taxon>
        <taxon>Chytridiomycota incertae sedis</taxon>
        <taxon>Chytridiomycetes</taxon>
        <taxon>Rhizophydiales</taxon>
        <taxon>Terramycetaceae</taxon>
        <taxon>Boothiomyces</taxon>
    </lineage>
</organism>
<protein>
    <submittedName>
        <fullName evidence="2">Uncharacterized protein</fullName>
    </submittedName>
</protein>
<dbReference type="EMBL" id="JADGKB010000010">
    <property type="protein sequence ID" value="KAJ3260689.1"/>
    <property type="molecule type" value="Genomic_DNA"/>
</dbReference>
<dbReference type="EMBL" id="JADGKB010000010">
    <property type="protein sequence ID" value="KAJ3260667.1"/>
    <property type="molecule type" value="Genomic_DNA"/>
</dbReference>
<sequence length="80" mass="8605">MGGINVVVDSNIPLLELAMVDKEASLASDVEVGISALPVLVVVWEDKVDSTILIVEKDVVFNRVVSIDGAPVNETKDREE</sequence>
<reference evidence="2" key="1">
    <citation type="submission" date="2020-05" db="EMBL/GenBank/DDBJ databases">
        <title>Phylogenomic resolution of chytrid fungi.</title>
        <authorList>
            <person name="Stajich J.E."/>
            <person name="Amses K."/>
            <person name="Simmons R."/>
            <person name="Seto K."/>
            <person name="Myers J."/>
            <person name="Bonds A."/>
            <person name="Quandt C.A."/>
            <person name="Barry K."/>
            <person name="Liu P."/>
            <person name="Grigoriev I."/>
            <person name="Longcore J.E."/>
            <person name="James T.Y."/>
        </authorList>
    </citation>
    <scope>NUCLEOTIDE SEQUENCE</scope>
    <source>
        <strain evidence="2">PLAUS21</strain>
    </source>
</reference>
<evidence type="ECO:0000313" key="1">
    <source>
        <dbReference type="EMBL" id="KAJ3260667.1"/>
    </source>
</evidence>
<proteinExistence type="predicted"/>
<gene>
    <name evidence="1" type="ORF">HK103_000277</name>
    <name evidence="2" type="ORF">HK103_000299</name>
</gene>
<dbReference type="Proteomes" id="UP001210925">
    <property type="component" value="Unassembled WGS sequence"/>
</dbReference>
<evidence type="ECO:0000313" key="3">
    <source>
        <dbReference type="Proteomes" id="UP001210925"/>
    </source>
</evidence>
<name>A0AAD5UKM4_9FUNG</name>
<keyword evidence="3" id="KW-1185">Reference proteome</keyword>
<evidence type="ECO:0000313" key="2">
    <source>
        <dbReference type="EMBL" id="KAJ3260689.1"/>
    </source>
</evidence>
<comment type="caution">
    <text evidence="2">The sequence shown here is derived from an EMBL/GenBank/DDBJ whole genome shotgun (WGS) entry which is preliminary data.</text>
</comment>
<accession>A0AAD5UKM4</accession>